<proteinExistence type="inferred from homology"/>
<dbReference type="InterPro" id="IPR058792">
    <property type="entry name" value="Beta-barrel_RND_2"/>
</dbReference>
<comment type="similarity">
    <text evidence="1">Belongs to the membrane fusion protein (MFP) (TC 8.A.1) family.</text>
</comment>
<name>A0A3S0RLK1_9GAMM</name>
<dbReference type="InterPro" id="IPR006143">
    <property type="entry name" value="RND_pump_MFP"/>
</dbReference>
<evidence type="ECO:0000256" key="1">
    <source>
        <dbReference type="ARBA" id="ARBA00009477"/>
    </source>
</evidence>
<dbReference type="PANTHER" id="PTHR30469:SF37">
    <property type="entry name" value="RAGD PROTEIN"/>
    <property type="match status" value="1"/>
</dbReference>
<keyword evidence="3" id="KW-0812">Transmembrane</keyword>
<dbReference type="AlphaFoldDB" id="A0A3S0RLK1"/>
<comment type="caution">
    <text evidence="7">The sequence shown here is derived from an EMBL/GenBank/DDBJ whole genome shotgun (WGS) entry which is preliminary data.</text>
</comment>
<evidence type="ECO:0000313" key="7">
    <source>
        <dbReference type="EMBL" id="RUL77483.1"/>
    </source>
</evidence>
<feature type="domain" description="CusB-like beta-barrel" evidence="6">
    <location>
        <begin position="232"/>
        <end position="303"/>
    </location>
</feature>
<dbReference type="EMBL" id="RYYV01000004">
    <property type="protein sequence ID" value="RUL77483.1"/>
    <property type="molecule type" value="Genomic_DNA"/>
</dbReference>
<keyword evidence="3" id="KW-0472">Membrane</keyword>
<keyword evidence="8" id="KW-1185">Reference proteome</keyword>
<dbReference type="Gene3D" id="2.40.50.100">
    <property type="match status" value="1"/>
</dbReference>
<organism evidence="7 8">
    <name type="scientific">Dyella choica</name>
    <dbReference type="NCBI Taxonomy" id="1927959"/>
    <lineage>
        <taxon>Bacteria</taxon>
        <taxon>Pseudomonadati</taxon>
        <taxon>Pseudomonadota</taxon>
        <taxon>Gammaproteobacteria</taxon>
        <taxon>Lysobacterales</taxon>
        <taxon>Rhodanobacteraceae</taxon>
        <taxon>Dyella</taxon>
    </lineage>
</organism>
<gene>
    <name evidence="7" type="ORF">EKH80_06215</name>
</gene>
<keyword evidence="3" id="KW-1133">Transmembrane helix</keyword>
<evidence type="ECO:0000256" key="2">
    <source>
        <dbReference type="SAM" id="MobiDB-lite"/>
    </source>
</evidence>
<evidence type="ECO:0000256" key="3">
    <source>
        <dbReference type="SAM" id="Phobius"/>
    </source>
</evidence>
<evidence type="ECO:0000313" key="8">
    <source>
        <dbReference type="Proteomes" id="UP000274358"/>
    </source>
</evidence>
<dbReference type="GO" id="GO:1990281">
    <property type="term" value="C:efflux pump complex"/>
    <property type="evidence" value="ECO:0007669"/>
    <property type="project" value="TreeGrafter"/>
</dbReference>
<dbReference type="OrthoDB" id="9806939at2"/>
<dbReference type="Pfam" id="PF25876">
    <property type="entry name" value="HH_MFP_RND"/>
    <property type="match status" value="1"/>
</dbReference>
<dbReference type="Pfam" id="PF25954">
    <property type="entry name" value="Beta-barrel_RND_2"/>
    <property type="match status" value="1"/>
</dbReference>
<dbReference type="Gene3D" id="1.10.287.470">
    <property type="entry name" value="Helix hairpin bin"/>
    <property type="match status" value="1"/>
</dbReference>
<dbReference type="NCBIfam" id="TIGR01730">
    <property type="entry name" value="RND_mfp"/>
    <property type="match status" value="1"/>
</dbReference>
<dbReference type="PANTHER" id="PTHR30469">
    <property type="entry name" value="MULTIDRUG RESISTANCE PROTEIN MDTA"/>
    <property type="match status" value="1"/>
</dbReference>
<dbReference type="InterPro" id="IPR058625">
    <property type="entry name" value="MdtA-like_BSH"/>
</dbReference>
<evidence type="ECO:0000259" key="6">
    <source>
        <dbReference type="Pfam" id="PF25954"/>
    </source>
</evidence>
<dbReference type="Gene3D" id="2.40.420.20">
    <property type="match status" value="1"/>
</dbReference>
<accession>A0A3S0RLK1</accession>
<evidence type="ECO:0000259" key="5">
    <source>
        <dbReference type="Pfam" id="PF25917"/>
    </source>
</evidence>
<dbReference type="InterPro" id="IPR058624">
    <property type="entry name" value="MdtA-like_HH"/>
</dbReference>
<dbReference type="SUPFAM" id="SSF111369">
    <property type="entry name" value="HlyD-like secretion proteins"/>
    <property type="match status" value="1"/>
</dbReference>
<feature type="domain" description="Multidrug resistance protein MdtA-like barrel-sandwich hybrid" evidence="5">
    <location>
        <begin position="83"/>
        <end position="214"/>
    </location>
</feature>
<reference evidence="7 8" key="1">
    <citation type="submission" date="2018-12" db="EMBL/GenBank/DDBJ databases">
        <title>Dyella dinghuensis sp. nov. DHOA06 and Dyella choica sp. nov. 4M-K27, isolated from forest soil.</title>
        <authorList>
            <person name="Qiu L.-H."/>
            <person name="Gao Z.-H."/>
        </authorList>
    </citation>
    <scope>NUCLEOTIDE SEQUENCE [LARGE SCALE GENOMIC DNA]</scope>
    <source>
        <strain evidence="7 8">4M-K27</strain>
    </source>
</reference>
<dbReference type="Proteomes" id="UP000274358">
    <property type="component" value="Unassembled WGS sequence"/>
</dbReference>
<feature type="transmembrane region" description="Helical" evidence="3">
    <location>
        <begin position="16"/>
        <end position="34"/>
    </location>
</feature>
<dbReference type="Pfam" id="PF25917">
    <property type="entry name" value="BSH_RND"/>
    <property type="match status" value="1"/>
</dbReference>
<dbReference type="RefSeq" id="WP_126683878.1">
    <property type="nucleotide sequence ID" value="NZ_RYYV01000004.1"/>
</dbReference>
<dbReference type="GO" id="GO:0015562">
    <property type="term" value="F:efflux transmembrane transporter activity"/>
    <property type="evidence" value="ECO:0007669"/>
    <property type="project" value="TreeGrafter"/>
</dbReference>
<feature type="region of interest" description="Disordered" evidence="2">
    <location>
        <begin position="385"/>
        <end position="408"/>
    </location>
</feature>
<protein>
    <submittedName>
        <fullName evidence="7">Efflux RND transporter periplasmic adaptor subunit</fullName>
    </submittedName>
</protein>
<feature type="domain" description="Multidrug resistance protein MdtA-like alpha-helical hairpin" evidence="4">
    <location>
        <begin position="120"/>
        <end position="180"/>
    </location>
</feature>
<sequence>MTAEIHSGTGRHRTRWILFAGFLILTLLVVDGLWSRHAAQASLVRATNETSVLNVAVVPAELPPAVEDIVLPGTVQAQFDTPIYARTSGYLKRWYTDIGAHVKAGDLLAEIDSPEVDRELRQAEADLLTAKANARVAEATARRVHALLPTQSVSAQDDDQASSDAAAKAALVASNEANVDRLKQLVGFEHVVAPYDGIVTERKTDVGNLINAGSGSGPELFRVADTSKLRIYVQVPQSYSAQIKPDVAVALRFPEYPGRSFDARLVHTANAIDPVARTLLVELEEDNAQGELLPGGYTDVHFKIANEAQGVRVAANALLFRAEGVRIATATPDGHVVLHPVTLGRDFGPVVEVTTGLMPGDAVILNPPASLETGALVHVRSAKSGTNTPLGAHVAEGAGHSAIRGDKT</sequence>
<dbReference type="Gene3D" id="2.40.30.170">
    <property type="match status" value="1"/>
</dbReference>
<evidence type="ECO:0000259" key="4">
    <source>
        <dbReference type="Pfam" id="PF25876"/>
    </source>
</evidence>